<dbReference type="EMBL" id="KV722540">
    <property type="protein sequence ID" value="OCH86172.1"/>
    <property type="molecule type" value="Genomic_DNA"/>
</dbReference>
<gene>
    <name evidence="2" type="ORF">OBBRIDRAFT_256284</name>
</gene>
<dbReference type="AlphaFoldDB" id="A0A8E2DGP0"/>
<organism evidence="2 3">
    <name type="scientific">Obba rivulosa</name>
    <dbReference type="NCBI Taxonomy" id="1052685"/>
    <lineage>
        <taxon>Eukaryota</taxon>
        <taxon>Fungi</taxon>
        <taxon>Dikarya</taxon>
        <taxon>Basidiomycota</taxon>
        <taxon>Agaricomycotina</taxon>
        <taxon>Agaricomycetes</taxon>
        <taxon>Polyporales</taxon>
        <taxon>Gelatoporiaceae</taxon>
        <taxon>Obba</taxon>
    </lineage>
</organism>
<dbReference type="InterPro" id="IPR046528">
    <property type="entry name" value="DUF6593"/>
</dbReference>
<feature type="domain" description="DUF6593" evidence="1">
    <location>
        <begin position="30"/>
        <end position="119"/>
    </location>
</feature>
<proteinExistence type="predicted"/>
<keyword evidence="3" id="KW-1185">Reference proteome</keyword>
<accession>A0A8E2DGP0</accession>
<dbReference type="Pfam" id="PF20236">
    <property type="entry name" value="DUF6593"/>
    <property type="match status" value="1"/>
</dbReference>
<dbReference type="OrthoDB" id="3256331at2759"/>
<dbReference type="Proteomes" id="UP000250043">
    <property type="component" value="Unassembled WGS sequence"/>
</dbReference>
<evidence type="ECO:0000259" key="1">
    <source>
        <dbReference type="Pfam" id="PF20236"/>
    </source>
</evidence>
<evidence type="ECO:0000313" key="3">
    <source>
        <dbReference type="Proteomes" id="UP000250043"/>
    </source>
</evidence>
<sequence>MDSQLTLADDSTLPDRYANTVLVFDQDSFLNATLRVRGGTMDVYAIRTERTGTRTELRMAGTEPGAEGALVVRIERNEILPDTIAFYDHPSVKISKWLKHRAFSVSTDSGPVRYVWKPLSRREIAITPSHR</sequence>
<name>A0A8E2DGP0_9APHY</name>
<evidence type="ECO:0000313" key="2">
    <source>
        <dbReference type="EMBL" id="OCH86172.1"/>
    </source>
</evidence>
<protein>
    <recommendedName>
        <fullName evidence="1">DUF6593 domain-containing protein</fullName>
    </recommendedName>
</protein>
<reference evidence="2 3" key="1">
    <citation type="submission" date="2016-07" db="EMBL/GenBank/DDBJ databases">
        <title>Draft genome of the white-rot fungus Obba rivulosa 3A-2.</title>
        <authorList>
            <consortium name="DOE Joint Genome Institute"/>
            <person name="Miettinen O."/>
            <person name="Riley R."/>
            <person name="Acob R."/>
            <person name="Barry K."/>
            <person name="Cullen D."/>
            <person name="De Vries R."/>
            <person name="Hainaut M."/>
            <person name="Hatakka A."/>
            <person name="Henrissat B."/>
            <person name="Hilden K."/>
            <person name="Kuo R."/>
            <person name="Labutti K."/>
            <person name="Lipzen A."/>
            <person name="Makela M.R."/>
            <person name="Sandor L."/>
            <person name="Spatafora J.W."/>
            <person name="Grigoriev I.V."/>
            <person name="Hibbett D.S."/>
        </authorList>
    </citation>
    <scope>NUCLEOTIDE SEQUENCE [LARGE SCALE GENOMIC DNA]</scope>
    <source>
        <strain evidence="2 3">3A-2</strain>
    </source>
</reference>